<proteinExistence type="predicted"/>
<dbReference type="GO" id="GO:0016491">
    <property type="term" value="F:oxidoreductase activity"/>
    <property type="evidence" value="ECO:0007669"/>
    <property type="project" value="TreeGrafter"/>
</dbReference>
<reference evidence="1" key="1">
    <citation type="journal article" date="2020" name="mSystems">
        <title>Genome- and Community-Level Interaction Insights into Carbon Utilization and Element Cycling Functions of Hydrothermarchaeota in Hydrothermal Sediment.</title>
        <authorList>
            <person name="Zhou Z."/>
            <person name="Liu Y."/>
            <person name="Xu W."/>
            <person name="Pan J."/>
            <person name="Luo Z.H."/>
            <person name="Li M."/>
        </authorList>
    </citation>
    <scope>NUCLEOTIDE SEQUENCE [LARGE SCALE GENOMIC DNA]</scope>
    <source>
        <strain evidence="1">SpSt-914</strain>
    </source>
</reference>
<protein>
    <submittedName>
        <fullName evidence="1">HEAT repeat domain-containing protein</fullName>
    </submittedName>
</protein>
<organism evidence="1">
    <name type="scientific">candidate division WOR-3 bacterium</name>
    <dbReference type="NCBI Taxonomy" id="2052148"/>
    <lineage>
        <taxon>Bacteria</taxon>
        <taxon>Bacteria division WOR-3</taxon>
    </lineage>
</organism>
<dbReference type="EMBL" id="DTMZ01000011">
    <property type="protein sequence ID" value="HGD12631.1"/>
    <property type="molecule type" value="Genomic_DNA"/>
</dbReference>
<accession>A0A7V3UZG8</accession>
<dbReference type="InterPro" id="IPR011989">
    <property type="entry name" value="ARM-like"/>
</dbReference>
<name>A0A7V3UZG8_UNCW3</name>
<sequence>MKKVVIVSVIFFGFNFGSPKSPVNGLDSLTRVTLEQGLKIQGMSEQELGFFKLWAVDSFFRLRVVESLLAHPLAVLPYVEEEAVKVKNRFDKPVGLLFSLYRQVDVKVGKVDSVRLWKEIQAEARVNPEIKSELTPEMAEGLHLILAGFEVGKRYLKMAISRIPERELNILLGEAPGFWKDEDDTLEKGFSGWLHREFGRGYDTTQQVKAETLLAYARKIDRKALALSGLAVVMAVDRATAILRTRLTAVEGKMTVEGVKGEVVYYQETEWGKVIVGGKGDNVYEGEAAVIIEPGGNDVYCNRAGGAVGVLDKPFSVVLDLNGNDRYQSSKIFAQGSAVFGCGVLFDLQGDDIYQSKHYAQGSAIFGTGVLWDGDGNDIYDAGFFAQGAGHYGTGLLIDKKGNDTYRSLCYCQGFAGTWGYGLLAEGWGNDLYYAGGKYKHEPLLPREYRSFAQGYAIGVRPDAGGGIGFLADFQGNDFYNAEVYAQGTSYWYSLGMLYDEEGFDHYTAAQYSQGAGIHLSVGALVDEEGNDSYFSRLGPSQGEGHDLSVGVLVDRKGDDGYYASGGQGIGLTNSVGLFIDQDGNDWYMASESLICQGSSNWARGFGGIGVFLDLAGKDWYPGRNVAGDQNRWTKGTYGSGLDLPRPATVIDWEPDVDTSEASIDSVITVPVESVFKTASIWAVGNARKKVLRARKELIRLGKKAVEYVYEKKLDTKDGLESEAITALMKALPDTAKPFLFKGLRDERYLARNNSAYWLGEMGRSALDAVDSIILALKEKRITPRRAVYALGSIGDSTVVPKILYLLKDTFEVSRIVTAEACGKLKNPVAVEDLILSLNDRFFTVRSAAEAALVAIGEPSVDPLLRSLVSLKPPALGHSIRALGQIAAKLDSTVGEPVKVKCRNQLSRYLAHPEPFVRLCTVEALGKMMNNETRAMLTAGQAHETDLFVLNAYRYALKFSGQ</sequence>
<evidence type="ECO:0000313" key="1">
    <source>
        <dbReference type="EMBL" id="HGD12631.1"/>
    </source>
</evidence>
<dbReference type="InterPro" id="IPR016024">
    <property type="entry name" value="ARM-type_fold"/>
</dbReference>
<dbReference type="PANTHER" id="PTHR12697">
    <property type="entry name" value="PBS LYASE HEAT-LIKE PROTEIN"/>
    <property type="match status" value="1"/>
</dbReference>
<dbReference type="Gene3D" id="1.25.10.10">
    <property type="entry name" value="Leucine-rich Repeat Variant"/>
    <property type="match status" value="2"/>
</dbReference>
<dbReference type="InterPro" id="IPR004155">
    <property type="entry name" value="PBS_lyase_HEAT"/>
</dbReference>
<comment type="caution">
    <text evidence="1">The sequence shown here is derived from an EMBL/GenBank/DDBJ whole genome shotgun (WGS) entry which is preliminary data.</text>
</comment>
<dbReference type="SMART" id="SM00567">
    <property type="entry name" value="EZ_HEAT"/>
    <property type="match status" value="4"/>
</dbReference>
<dbReference type="PANTHER" id="PTHR12697:SF5">
    <property type="entry name" value="DEOXYHYPUSINE HYDROXYLASE"/>
    <property type="match status" value="1"/>
</dbReference>
<dbReference type="SUPFAM" id="SSF48371">
    <property type="entry name" value="ARM repeat"/>
    <property type="match status" value="2"/>
</dbReference>
<dbReference type="Pfam" id="PF13646">
    <property type="entry name" value="HEAT_2"/>
    <property type="match status" value="1"/>
</dbReference>
<gene>
    <name evidence="1" type="ORF">ENX16_00895</name>
</gene>
<dbReference type="AlphaFoldDB" id="A0A7V3UZG8"/>